<evidence type="ECO:0000256" key="9">
    <source>
        <dbReference type="SAM" id="Phobius"/>
    </source>
</evidence>
<keyword evidence="11" id="KW-1185">Reference proteome</keyword>
<evidence type="ECO:0000313" key="13">
    <source>
        <dbReference type="RefSeq" id="XP_040600255.1"/>
    </source>
</evidence>
<dbReference type="RefSeq" id="XP_040600254.1">
    <property type="nucleotide sequence ID" value="XM_040744320.1"/>
</dbReference>
<evidence type="ECO:0000256" key="6">
    <source>
        <dbReference type="ARBA" id="ARBA00023170"/>
    </source>
</evidence>
<dbReference type="SUPFAM" id="SSF81321">
    <property type="entry name" value="Family A G protein-coupled receptor-like"/>
    <property type="match status" value="1"/>
</dbReference>
<evidence type="ECO:0000256" key="4">
    <source>
        <dbReference type="ARBA" id="ARBA00023040"/>
    </source>
</evidence>
<dbReference type="RefSeq" id="XP_040600255.1">
    <property type="nucleotide sequence ID" value="XM_040744321.1"/>
</dbReference>
<evidence type="ECO:0000259" key="10">
    <source>
        <dbReference type="PROSITE" id="PS50262"/>
    </source>
</evidence>
<dbReference type="Gene3D" id="1.20.1070.10">
    <property type="entry name" value="Rhodopsin 7-helix transmembrane proteins"/>
    <property type="match status" value="1"/>
</dbReference>
<dbReference type="InterPro" id="IPR000276">
    <property type="entry name" value="GPCR_Rhodpsn"/>
</dbReference>
<keyword evidence="5 9" id="KW-0472">Membrane</keyword>
<protein>
    <submittedName>
        <fullName evidence="12 13">P2Y purinoceptor 6-like</fullName>
    </submittedName>
</protein>
<sequence length="217" mass="24846">MNPAQLHILKHRDHMKDLRRYLVFKYIQYLVLPSPNTIITLLGLLASLYVMLILTFPSVSRKSTVVFISNIAQADILAGCSILSAITTGMIRSETSSASFQSGLRQNFQIANVHASSLLLSCVSLEAFLITFLPVETRHIRNVRCARVASKIIWTAVITECFLYQLECIKCLDISHRQVQLLLNFCYDTTAWLKLLIYPIGILLRIFNVYLFYKMYF</sequence>
<evidence type="ECO:0000256" key="8">
    <source>
        <dbReference type="ARBA" id="ARBA00023224"/>
    </source>
</evidence>
<evidence type="ECO:0000256" key="3">
    <source>
        <dbReference type="ARBA" id="ARBA00022989"/>
    </source>
</evidence>
<evidence type="ECO:0000256" key="5">
    <source>
        <dbReference type="ARBA" id="ARBA00023136"/>
    </source>
</evidence>
<feature type="transmembrane region" description="Helical" evidence="9">
    <location>
        <begin position="71"/>
        <end position="91"/>
    </location>
</feature>
<keyword evidence="2 9" id="KW-0812">Transmembrane</keyword>
<dbReference type="GeneID" id="101826582"/>
<keyword evidence="7" id="KW-0325">Glycoprotein</keyword>
<dbReference type="PRINTS" id="PR00237">
    <property type="entry name" value="GPCRRHODOPSN"/>
</dbReference>
<feature type="transmembrane region" description="Helical" evidence="9">
    <location>
        <begin position="111"/>
        <end position="133"/>
    </location>
</feature>
<accession>A0ABM2XH50</accession>
<dbReference type="PROSITE" id="PS50262">
    <property type="entry name" value="G_PROTEIN_RECEP_F1_2"/>
    <property type="match status" value="1"/>
</dbReference>
<dbReference type="Pfam" id="PF00001">
    <property type="entry name" value="7tm_1"/>
    <property type="match status" value="1"/>
</dbReference>
<dbReference type="PANTHER" id="PTHR24232">
    <property type="entry name" value="G-PROTEIN COUPLED RECEPTOR"/>
    <property type="match status" value="1"/>
</dbReference>
<evidence type="ECO:0000256" key="7">
    <source>
        <dbReference type="ARBA" id="ARBA00023180"/>
    </source>
</evidence>
<keyword evidence="3 9" id="KW-1133">Transmembrane helix</keyword>
<organism evidence="11 13">
    <name type="scientific">Mesocricetus auratus</name>
    <name type="common">Golden hamster</name>
    <dbReference type="NCBI Taxonomy" id="10036"/>
    <lineage>
        <taxon>Eukaryota</taxon>
        <taxon>Metazoa</taxon>
        <taxon>Chordata</taxon>
        <taxon>Craniata</taxon>
        <taxon>Vertebrata</taxon>
        <taxon>Euteleostomi</taxon>
        <taxon>Mammalia</taxon>
        <taxon>Eutheria</taxon>
        <taxon>Euarchontoglires</taxon>
        <taxon>Glires</taxon>
        <taxon>Rodentia</taxon>
        <taxon>Myomorpha</taxon>
        <taxon>Muroidea</taxon>
        <taxon>Cricetidae</taxon>
        <taxon>Cricetinae</taxon>
        <taxon>Mesocricetus</taxon>
    </lineage>
</organism>
<gene>
    <name evidence="12 13" type="primary">LOC101826582</name>
</gene>
<feature type="transmembrane region" description="Helical" evidence="9">
    <location>
        <begin position="38"/>
        <end position="59"/>
    </location>
</feature>
<dbReference type="InterPro" id="IPR017452">
    <property type="entry name" value="GPCR_Rhodpsn_7TM"/>
</dbReference>
<reference evidence="12 13" key="1">
    <citation type="submission" date="2025-05" db="UniProtKB">
        <authorList>
            <consortium name="RefSeq"/>
        </authorList>
    </citation>
    <scope>IDENTIFICATION</scope>
    <source>
        <tissue evidence="12 13">Liver</tissue>
    </source>
</reference>
<keyword evidence="6" id="KW-0675">Receptor</keyword>
<evidence type="ECO:0000256" key="2">
    <source>
        <dbReference type="ARBA" id="ARBA00022692"/>
    </source>
</evidence>
<comment type="subcellular location">
    <subcellularLocation>
        <location evidence="1">Membrane</location>
        <topology evidence="1">Multi-pass membrane protein</topology>
    </subcellularLocation>
</comment>
<feature type="domain" description="G-protein coupled receptors family 1 profile" evidence="10">
    <location>
        <begin position="46"/>
        <end position="217"/>
    </location>
</feature>
<feature type="transmembrane region" description="Helical" evidence="9">
    <location>
        <begin position="191"/>
        <end position="213"/>
    </location>
</feature>
<evidence type="ECO:0000313" key="12">
    <source>
        <dbReference type="RefSeq" id="XP_040600254.1"/>
    </source>
</evidence>
<evidence type="ECO:0000313" key="11">
    <source>
        <dbReference type="Proteomes" id="UP000886700"/>
    </source>
</evidence>
<dbReference type="PANTHER" id="PTHR24232:SF83">
    <property type="entry name" value="GENE 5127-RELATED"/>
    <property type="match status" value="1"/>
</dbReference>
<evidence type="ECO:0000256" key="1">
    <source>
        <dbReference type="ARBA" id="ARBA00004141"/>
    </source>
</evidence>
<dbReference type="Proteomes" id="UP000886700">
    <property type="component" value="Unplaced"/>
</dbReference>
<name>A0ABM2XH50_MESAU</name>
<proteinExistence type="predicted"/>
<keyword evidence="8" id="KW-0807">Transducer</keyword>
<keyword evidence="4" id="KW-0297">G-protein coupled receptor</keyword>